<sequence length="73" mass="7848">MRANSRVFAPWTIASAAMDATDFDAEKDYLLFFASANTDESAKSAVDLHCCSLTLQPATECIAELSEASAARK</sequence>
<name>A0AAV4TQG0_CAEEX</name>
<accession>A0AAV4TQG0</accession>
<gene>
    <name evidence="1" type="ORF">CEXT_588981</name>
</gene>
<proteinExistence type="predicted"/>
<dbReference type="EMBL" id="BPLR01011609">
    <property type="protein sequence ID" value="GIY47696.1"/>
    <property type="molecule type" value="Genomic_DNA"/>
</dbReference>
<reference evidence="1 2" key="1">
    <citation type="submission" date="2021-06" db="EMBL/GenBank/DDBJ databases">
        <title>Caerostris extrusa draft genome.</title>
        <authorList>
            <person name="Kono N."/>
            <person name="Arakawa K."/>
        </authorList>
    </citation>
    <scope>NUCLEOTIDE SEQUENCE [LARGE SCALE GENOMIC DNA]</scope>
</reference>
<evidence type="ECO:0000313" key="1">
    <source>
        <dbReference type="EMBL" id="GIY47696.1"/>
    </source>
</evidence>
<organism evidence="1 2">
    <name type="scientific">Caerostris extrusa</name>
    <name type="common">Bark spider</name>
    <name type="synonym">Caerostris bankana</name>
    <dbReference type="NCBI Taxonomy" id="172846"/>
    <lineage>
        <taxon>Eukaryota</taxon>
        <taxon>Metazoa</taxon>
        <taxon>Ecdysozoa</taxon>
        <taxon>Arthropoda</taxon>
        <taxon>Chelicerata</taxon>
        <taxon>Arachnida</taxon>
        <taxon>Araneae</taxon>
        <taxon>Araneomorphae</taxon>
        <taxon>Entelegynae</taxon>
        <taxon>Araneoidea</taxon>
        <taxon>Araneidae</taxon>
        <taxon>Caerostris</taxon>
    </lineage>
</organism>
<dbReference type="AlphaFoldDB" id="A0AAV4TQG0"/>
<evidence type="ECO:0000313" key="2">
    <source>
        <dbReference type="Proteomes" id="UP001054945"/>
    </source>
</evidence>
<dbReference type="Proteomes" id="UP001054945">
    <property type="component" value="Unassembled WGS sequence"/>
</dbReference>
<keyword evidence="2" id="KW-1185">Reference proteome</keyword>
<comment type="caution">
    <text evidence="1">The sequence shown here is derived from an EMBL/GenBank/DDBJ whole genome shotgun (WGS) entry which is preliminary data.</text>
</comment>
<protein>
    <submittedName>
        <fullName evidence="1">Uncharacterized protein</fullName>
    </submittedName>
</protein>